<dbReference type="Gene3D" id="3.90.1510.10">
    <property type="entry name" value="Glycerate kinase, domain 2"/>
    <property type="match status" value="1"/>
</dbReference>
<dbReference type="PIRSF" id="PIRSF006078">
    <property type="entry name" value="GlxK"/>
    <property type="match status" value="1"/>
</dbReference>
<keyword evidence="6" id="KW-1185">Reference proteome</keyword>
<evidence type="ECO:0000256" key="3">
    <source>
        <dbReference type="ARBA" id="ARBA00022777"/>
    </source>
</evidence>
<evidence type="ECO:0000256" key="4">
    <source>
        <dbReference type="PIRNR" id="PIRNR006078"/>
    </source>
</evidence>
<dbReference type="Proteomes" id="UP001238805">
    <property type="component" value="Chromosome"/>
</dbReference>
<dbReference type="SUPFAM" id="SSF110738">
    <property type="entry name" value="Glycerate kinase I"/>
    <property type="match status" value="1"/>
</dbReference>
<comment type="similarity">
    <text evidence="1 4">Belongs to the glycerate kinase type-1 family.</text>
</comment>
<dbReference type="InterPro" id="IPR004381">
    <property type="entry name" value="Glycerate_kinase"/>
</dbReference>
<dbReference type="GO" id="GO:0008887">
    <property type="term" value="F:glycerate kinase activity"/>
    <property type="evidence" value="ECO:0007669"/>
    <property type="project" value="UniProtKB-EC"/>
</dbReference>
<sequence length="386" mass="38819">MNIVIISDSFKGAVTSREAHIAIAAGVRRALPHSKITEIPVADGGEGTVDAMLAAAGGDFTHATVCGVFPGEQVEASFGFIDSHTAVVEMAACAGLPLAEGRKDTTATTTFGVGELIRAAVDAGATHVVVGAGGSATTDLGCGAASALGVSFLNTDGEEFVPVGGTLKDVAAIDTSRAEGFLAGVSITVMSDIDNPLVGPTGAAHVFGPQKGADRATVDALDAGLTQVAETIHRDLGLEIANVPGAGAAGGLAGGLMAFCGAEIRPGIDVVLDAVNFPSVIADADLVITGEGQIDGQSLAGKVPVGVARWSLRHRNGELPVVVLAGSVGADVDRVYAEGVTAVFPIGRTPGRLEDAIARTRENLEAAAQNVVRLIALAAQPRDQRP</sequence>
<keyword evidence="3 4" id="KW-0418">Kinase</keyword>
<protein>
    <submittedName>
        <fullName evidence="5">Glycerate kinase</fullName>
        <ecNumber evidence="5">2.7.1.31</ecNumber>
    </submittedName>
</protein>
<dbReference type="RefSeq" id="WP_284874371.1">
    <property type="nucleotide sequence ID" value="NZ_CP126970.1"/>
</dbReference>
<dbReference type="InterPro" id="IPR018197">
    <property type="entry name" value="Glycerate_kinase_RE-like"/>
</dbReference>
<proteinExistence type="inferred from homology"/>
<gene>
    <name evidence="5" type="ORF">QP029_11195</name>
</gene>
<evidence type="ECO:0000256" key="2">
    <source>
        <dbReference type="ARBA" id="ARBA00022679"/>
    </source>
</evidence>
<dbReference type="EC" id="2.7.1.31" evidence="5"/>
<name>A0ABY8VJV7_9CORY</name>
<dbReference type="PANTHER" id="PTHR21599:SF0">
    <property type="entry name" value="GLYCERATE KINASE"/>
    <property type="match status" value="1"/>
</dbReference>
<evidence type="ECO:0000256" key="1">
    <source>
        <dbReference type="ARBA" id="ARBA00006284"/>
    </source>
</evidence>
<reference evidence="5 6" key="1">
    <citation type="submission" date="2023-05" db="EMBL/GenBank/DDBJ databases">
        <title>Corynebacterium suedekumii sp. nov. and Corynebacterium breve sp. nov. isolated from raw cow's milk.</title>
        <authorList>
            <person name="Baer M.K."/>
            <person name="Mehl L."/>
            <person name="Hellmuth R."/>
            <person name="Marke G."/>
            <person name="Lipski A."/>
        </authorList>
    </citation>
    <scope>NUCLEOTIDE SEQUENCE [LARGE SCALE GENOMIC DNA]</scope>
    <source>
        <strain evidence="5 6">LM112</strain>
    </source>
</reference>
<dbReference type="EMBL" id="CP126970">
    <property type="protein sequence ID" value="WIM69778.1"/>
    <property type="molecule type" value="Genomic_DNA"/>
</dbReference>
<keyword evidence="2 4" id="KW-0808">Transferase</keyword>
<dbReference type="Pfam" id="PF02595">
    <property type="entry name" value="Gly_kinase"/>
    <property type="match status" value="1"/>
</dbReference>
<accession>A0ABY8VJV7</accession>
<dbReference type="Gene3D" id="3.40.50.10350">
    <property type="entry name" value="Glycerate kinase, domain 1"/>
    <property type="match status" value="1"/>
</dbReference>
<dbReference type="InterPro" id="IPR036129">
    <property type="entry name" value="Glycerate_kinase_sf"/>
</dbReference>
<dbReference type="PANTHER" id="PTHR21599">
    <property type="entry name" value="GLYCERATE KINASE"/>
    <property type="match status" value="1"/>
</dbReference>
<dbReference type="InterPro" id="IPR018193">
    <property type="entry name" value="Glyc_kinase_flavodox-like_fold"/>
</dbReference>
<dbReference type="NCBIfam" id="TIGR00045">
    <property type="entry name" value="glycerate kinase"/>
    <property type="match status" value="1"/>
</dbReference>
<evidence type="ECO:0000313" key="5">
    <source>
        <dbReference type="EMBL" id="WIM69778.1"/>
    </source>
</evidence>
<evidence type="ECO:0000313" key="6">
    <source>
        <dbReference type="Proteomes" id="UP001238805"/>
    </source>
</evidence>
<organism evidence="5 6">
    <name type="scientific">Corynebacterium suedekumii</name>
    <dbReference type="NCBI Taxonomy" id="3049801"/>
    <lineage>
        <taxon>Bacteria</taxon>
        <taxon>Bacillati</taxon>
        <taxon>Actinomycetota</taxon>
        <taxon>Actinomycetes</taxon>
        <taxon>Mycobacteriales</taxon>
        <taxon>Corynebacteriaceae</taxon>
        <taxon>Corynebacterium</taxon>
    </lineage>
</organism>